<proteinExistence type="inferred from homology"/>
<sequence length="97" mass="10871">MNNIKEIIKPSLATADYVVIALYLTAVLGIGLFFFIQQIKRKKQNSVNNFFTGEGKNPIWVVGFSIWATILSSNFFLAATGNAIATRWMWAGLTFHL</sequence>
<keyword evidence="5 11" id="KW-0812">Transmembrane</keyword>
<dbReference type="GO" id="GO:0006814">
    <property type="term" value="P:sodium ion transport"/>
    <property type="evidence" value="ECO:0007669"/>
    <property type="project" value="UniProtKB-KW"/>
</dbReference>
<keyword evidence="4" id="KW-1003">Cell membrane</keyword>
<dbReference type="EMBL" id="CP107525">
    <property type="protein sequence ID" value="UZW64676.1"/>
    <property type="molecule type" value="Genomic_DNA"/>
</dbReference>
<name>A0AAX3F0Z4_MYCSY</name>
<evidence type="ECO:0000256" key="1">
    <source>
        <dbReference type="ARBA" id="ARBA00004651"/>
    </source>
</evidence>
<reference evidence="12" key="1">
    <citation type="submission" date="2022-10" db="EMBL/GenBank/DDBJ databases">
        <authorList>
            <person name="Wei X."/>
        </authorList>
    </citation>
    <scope>NUCLEOTIDE SEQUENCE</scope>
    <source>
        <strain evidence="12">SD2</strain>
    </source>
</reference>
<evidence type="ECO:0000256" key="4">
    <source>
        <dbReference type="ARBA" id="ARBA00022475"/>
    </source>
</evidence>
<reference evidence="12" key="2">
    <citation type="submission" date="2022-11" db="EMBL/GenBank/DDBJ databases">
        <title>complete genomes of mycoplasma synoviae ZX313 strain and SD2 strain.</title>
        <authorList>
            <person name="Zhong Q."/>
        </authorList>
    </citation>
    <scope>NUCLEOTIDE SEQUENCE</scope>
    <source>
        <strain evidence="12">SD2</strain>
    </source>
</reference>
<evidence type="ECO:0000256" key="2">
    <source>
        <dbReference type="ARBA" id="ARBA00006434"/>
    </source>
</evidence>
<keyword evidence="6 11" id="KW-1133">Transmembrane helix</keyword>
<dbReference type="PROSITE" id="PS50283">
    <property type="entry name" value="NA_SOLUT_SYMP_3"/>
    <property type="match status" value="1"/>
</dbReference>
<evidence type="ECO:0000256" key="5">
    <source>
        <dbReference type="ARBA" id="ARBA00022692"/>
    </source>
</evidence>
<evidence type="ECO:0000256" key="11">
    <source>
        <dbReference type="SAM" id="Phobius"/>
    </source>
</evidence>
<dbReference type="Gene3D" id="1.20.1730.10">
    <property type="entry name" value="Sodium/glucose cotransporter"/>
    <property type="match status" value="1"/>
</dbReference>
<dbReference type="InterPro" id="IPR051163">
    <property type="entry name" value="Sodium:Solute_Symporter_SSF"/>
</dbReference>
<dbReference type="GO" id="GO:0015293">
    <property type="term" value="F:symporter activity"/>
    <property type="evidence" value="ECO:0007669"/>
    <property type="project" value="TreeGrafter"/>
</dbReference>
<protein>
    <recommendedName>
        <fullName evidence="14">Sodium:solute symporter family protein</fullName>
    </recommendedName>
</protein>
<dbReference type="GO" id="GO:0005886">
    <property type="term" value="C:plasma membrane"/>
    <property type="evidence" value="ECO:0007669"/>
    <property type="project" value="UniProtKB-SubCell"/>
</dbReference>
<gene>
    <name evidence="12" type="ORF">OIE46_01140</name>
</gene>
<dbReference type="AlphaFoldDB" id="A0AAX3F0Z4"/>
<dbReference type="InterPro" id="IPR001734">
    <property type="entry name" value="Na/solute_symporter"/>
</dbReference>
<evidence type="ECO:0000256" key="7">
    <source>
        <dbReference type="ARBA" id="ARBA00023053"/>
    </source>
</evidence>
<keyword evidence="9 11" id="KW-0472">Membrane</keyword>
<keyword evidence="10" id="KW-0739">Sodium transport</keyword>
<evidence type="ECO:0000256" key="8">
    <source>
        <dbReference type="ARBA" id="ARBA00023065"/>
    </source>
</evidence>
<keyword evidence="7" id="KW-0915">Sodium</keyword>
<evidence type="ECO:0000256" key="3">
    <source>
        <dbReference type="ARBA" id="ARBA00022448"/>
    </source>
</evidence>
<comment type="similarity">
    <text evidence="2">Belongs to the sodium:solute symporter (SSF) (TC 2.A.21) family.</text>
</comment>
<dbReference type="PANTHER" id="PTHR42985:SF40">
    <property type="entry name" value="LD47995P-RELATED"/>
    <property type="match status" value="1"/>
</dbReference>
<keyword evidence="8" id="KW-0406">Ion transport</keyword>
<evidence type="ECO:0000256" key="10">
    <source>
        <dbReference type="ARBA" id="ARBA00023201"/>
    </source>
</evidence>
<evidence type="ECO:0000313" key="12">
    <source>
        <dbReference type="EMBL" id="UZW64676.1"/>
    </source>
</evidence>
<organism evidence="12 13">
    <name type="scientific">Mycoplasmopsis synoviae</name>
    <name type="common">Mycoplasma synoviae</name>
    <dbReference type="NCBI Taxonomy" id="2109"/>
    <lineage>
        <taxon>Bacteria</taxon>
        <taxon>Bacillati</taxon>
        <taxon>Mycoplasmatota</taxon>
        <taxon>Mycoplasmoidales</taxon>
        <taxon>Metamycoplasmataceae</taxon>
        <taxon>Mycoplasmopsis</taxon>
    </lineage>
</organism>
<dbReference type="PANTHER" id="PTHR42985">
    <property type="entry name" value="SODIUM-COUPLED MONOCARBOXYLATE TRANSPORTER"/>
    <property type="match status" value="1"/>
</dbReference>
<feature type="transmembrane region" description="Helical" evidence="11">
    <location>
        <begin position="17"/>
        <end position="36"/>
    </location>
</feature>
<keyword evidence="3" id="KW-0813">Transport</keyword>
<evidence type="ECO:0000313" key="13">
    <source>
        <dbReference type="Proteomes" id="UP001164481"/>
    </source>
</evidence>
<dbReference type="InterPro" id="IPR038377">
    <property type="entry name" value="Na/Glc_symporter_sf"/>
</dbReference>
<dbReference type="Proteomes" id="UP001164481">
    <property type="component" value="Chromosome"/>
</dbReference>
<evidence type="ECO:0008006" key="14">
    <source>
        <dbReference type="Google" id="ProtNLM"/>
    </source>
</evidence>
<accession>A0AAX3F0Z4</accession>
<comment type="subcellular location">
    <subcellularLocation>
        <location evidence="1">Cell membrane</location>
        <topology evidence="1">Multi-pass membrane protein</topology>
    </subcellularLocation>
</comment>
<evidence type="ECO:0000256" key="9">
    <source>
        <dbReference type="ARBA" id="ARBA00023136"/>
    </source>
</evidence>
<dbReference type="RefSeq" id="WP_267274378.1">
    <property type="nucleotide sequence ID" value="NZ_CP107525.1"/>
</dbReference>
<feature type="transmembrane region" description="Helical" evidence="11">
    <location>
        <begin position="57"/>
        <end position="79"/>
    </location>
</feature>
<evidence type="ECO:0000256" key="6">
    <source>
        <dbReference type="ARBA" id="ARBA00022989"/>
    </source>
</evidence>